<gene>
    <name evidence="3" type="ORF">N7450_001866</name>
</gene>
<evidence type="ECO:0000259" key="1">
    <source>
        <dbReference type="Pfam" id="PF14033"/>
    </source>
</evidence>
<dbReference type="Proteomes" id="UP001216150">
    <property type="component" value="Unassembled WGS sequence"/>
</dbReference>
<dbReference type="EMBL" id="JAQJAC010000001">
    <property type="protein sequence ID" value="KAJ5600799.1"/>
    <property type="molecule type" value="Genomic_DNA"/>
</dbReference>
<feature type="domain" description="DUF4246" evidence="1">
    <location>
        <begin position="112"/>
        <end position="534"/>
    </location>
</feature>
<name>A0AAD6E508_9EURO</name>
<evidence type="ECO:0000313" key="4">
    <source>
        <dbReference type="Proteomes" id="UP001216150"/>
    </source>
</evidence>
<dbReference type="InterPro" id="IPR049207">
    <property type="entry name" value="DUF4246_N"/>
</dbReference>
<evidence type="ECO:0000313" key="3">
    <source>
        <dbReference type="EMBL" id="KAJ5600799.1"/>
    </source>
</evidence>
<dbReference type="PANTHER" id="PTHR33119:SF1">
    <property type="entry name" value="FE2OG DIOXYGENASE DOMAIN-CONTAINING PROTEIN"/>
    <property type="match status" value="1"/>
</dbReference>
<keyword evidence="4" id="KW-1185">Reference proteome</keyword>
<dbReference type="Pfam" id="PF14033">
    <property type="entry name" value="DUF4246"/>
    <property type="match status" value="1"/>
</dbReference>
<dbReference type="PANTHER" id="PTHR33119">
    <property type="entry name" value="IFI3P"/>
    <property type="match status" value="1"/>
</dbReference>
<evidence type="ECO:0000259" key="2">
    <source>
        <dbReference type="Pfam" id="PF21666"/>
    </source>
</evidence>
<sequence>MTSETNPQLSMPGFNEKLNVEPRLSNGIQHYADKYQANVLDDFTPGFPMALDGYLLEEGYIEDLVTHRELVMMRVMNRIIEKPDWNTKVFDEEIIAKWRNEIALSGQDVTTNMMDWIIEELQWKTTVLKEKGFVTVFDVGVVRSDTAISKDLKDALKDAVKSFEDIPEDQKDYHPGSDGKVVDLVHPSLFPVIYGRTRVLPETVMDLENCFNYIGQGEATPEPSKEDCGNPRLTGYRWNRPYDGGWPCYSTKFQWLPCDVELLDNDQCRIISYINNAHPVHHKSLYETVEKIIARTIPLWEQSLPRSRSRRITYDNVEYGEHSEPQPIHPDYEAWKLLSSEEKNEFWRKDSEWRAARPIVLPEPGDFVPQAKKKLNMRKRFPNTKLQVIVKLANIELTPEKPNYDGGSWHIEGQMNERICGTAIYYFDNENITENTLDFRQRGMADMMDLNYEQSEHQFLQQVYGFGEDISGSGGEDITQDLGVSSAKKHRVSPFSLVDPSKPGHRKILALFLVDPHRRVISSANVPPQREDWGLEKQGLVDKAISGLPTELQHMIVGDLHPLMKMEEAKSHRLELMEERGLRSEFSNKAFEAGDFSLCEH</sequence>
<proteinExistence type="predicted"/>
<reference evidence="3 4" key="1">
    <citation type="journal article" date="2023" name="IMA Fungus">
        <title>Comparative genomic study of the Penicillium genus elucidates a diverse pangenome and 15 lateral gene transfer events.</title>
        <authorList>
            <person name="Petersen C."/>
            <person name="Sorensen T."/>
            <person name="Nielsen M.R."/>
            <person name="Sondergaard T.E."/>
            <person name="Sorensen J.L."/>
            <person name="Fitzpatrick D.A."/>
            <person name="Frisvad J.C."/>
            <person name="Nielsen K.L."/>
        </authorList>
    </citation>
    <scope>NUCLEOTIDE SEQUENCE [LARGE SCALE GENOMIC DNA]</scope>
    <source>
        <strain evidence="3 4">IBT 29057</strain>
    </source>
</reference>
<dbReference type="InterPro" id="IPR049192">
    <property type="entry name" value="DUF4246_C"/>
</dbReference>
<organism evidence="3 4">
    <name type="scientific">Penicillium hetheringtonii</name>
    <dbReference type="NCBI Taxonomy" id="911720"/>
    <lineage>
        <taxon>Eukaryota</taxon>
        <taxon>Fungi</taxon>
        <taxon>Dikarya</taxon>
        <taxon>Ascomycota</taxon>
        <taxon>Pezizomycotina</taxon>
        <taxon>Eurotiomycetes</taxon>
        <taxon>Eurotiomycetidae</taxon>
        <taxon>Eurotiales</taxon>
        <taxon>Aspergillaceae</taxon>
        <taxon>Penicillium</taxon>
    </lineage>
</organism>
<accession>A0AAD6E508</accession>
<protein>
    <submittedName>
        <fullName evidence="3">Uncharacterized protein</fullName>
    </submittedName>
</protein>
<dbReference type="InterPro" id="IPR025340">
    <property type="entry name" value="DUF4246"/>
</dbReference>
<dbReference type="AlphaFoldDB" id="A0AAD6E508"/>
<dbReference type="Pfam" id="PF21666">
    <property type="entry name" value="DUF4246_N"/>
    <property type="match status" value="1"/>
</dbReference>
<comment type="caution">
    <text evidence="3">The sequence shown here is derived from an EMBL/GenBank/DDBJ whole genome shotgun (WGS) entry which is preliminary data.</text>
</comment>
<feature type="domain" description="DUF4246" evidence="2">
    <location>
        <begin position="12"/>
        <end position="101"/>
    </location>
</feature>